<dbReference type="Proteomes" id="UP000245383">
    <property type="component" value="Unassembled WGS sequence"/>
</dbReference>
<dbReference type="GO" id="GO:0043420">
    <property type="term" value="P:anthranilate metabolic process"/>
    <property type="evidence" value="ECO:0007669"/>
    <property type="project" value="UniProtKB-UniRule"/>
</dbReference>
<dbReference type="FunFam" id="3.50.50.60:FF:000129">
    <property type="entry name" value="Kynurenine 3-monooxygenase"/>
    <property type="match status" value="1"/>
</dbReference>
<dbReference type="GO" id="GO:0034354">
    <property type="term" value="P:'de novo' NAD+ biosynthetic process from L-tryptophan"/>
    <property type="evidence" value="ECO:0007669"/>
    <property type="project" value="UniProtKB-UniRule"/>
</dbReference>
<keyword evidence="10" id="KW-1000">Mitochondrion outer membrane</keyword>
<dbReference type="InterPro" id="IPR036188">
    <property type="entry name" value="FAD/NAD-bd_sf"/>
</dbReference>
<dbReference type="GO" id="GO:0004502">
    <property type="term" value="F:kynurenine 3-monooxygenase activity"/>
    <property type="evidence" value="ECO:0007669"/>
    <property type="project" value="UniProtKB-UniRule"/>
</dbReference>
<dbReference type="PROSITE" id="PS51257">
    <property type="entry name" value="PROKAR_LIPOPROTEIN"/>
    <property type="match status" value="1"/>
</dbReference>
<evidence type="ECO:0000259" key="12">
    <source>
        <dbReference type="Pfam" id="PF01494"/>
    </source>
</evidence>
<dbReference type="AlphaFoldDB" id="A0A2T9YUQ7"/>
<keyword evidence="8 10" id="KW-0496">Mitochondrion</keyword>
<evidence type="ECO:0000313" key="13">
    <source>
        <dbReference type="EMBL" id="PVU96049.1"/>
    </source>
</evidence>
<dbReference type="GO" id="GO:0006569">
    <property type="term" value="P:L-tryptophan catabolic process"/>
    <property type="evidence" value="ECO:0007669"/>
    <property type="project" value="UniProtKB-UniRule"/>
</dbReference>
<comment type="similarity">
    <text evidence="10">Belongs to the aromatic-ring hydroxylase family. KMO subfamily.</text>
</comment>
<protein>
    <recommendedName>
        <fullName evidence="10">Kynurenine 3-monooxygenase</fullName>
        <ecNumber evidence="10">1.14.13.9</ecNumber>
    </recommendedName>
    <alternativeName>
        <fullName evidence="10">Biosynthesis of nicotinic acid protein 4</fullName>
    </alternativeName>
    <alternativeName>
        <fullName evidence="10">Kynurenine 3-hydroxylase</fullName>
    </alternativeName>
</protein>
<dbReference type="GO" id="GO:0019805">
    <property type="term" value="P:quinolinate biosynthetic process"/>
    <property type="evidence" value="ECO:0007669"/>
    <property type="project" value="UniProtKB-UniRule"/>
</dbReference>
<evidence type="ECO:0000256" key="4">
    <source>
        <dbReference type="ARBA" id="ARBA00022827"/>
    </source>
</evidence>
<dbReference type="InterPro" id="IPR002938">
    <property type="entry name" value="FAD-bd"/>
</dbReference>
<keyword evidence="4 10" id="KW-0274">FAD</keyword>
<comment type="caution">
    <text evidence="13">The sequence shown here is derived from an EMBL/GenBank/DDBJ whole genome shotgun (WGS) entry which is preliminary data.</text>
</comment>
<keyword evidence="5 10" id="KW-0521">NADP</keyword>
<dbReference type="EMBL" id="MBFR01000042">
    <property type="protein sequence ID" value="PVU96049.1"/>
    <property type="molecule type" value="Genomic_DNA"/>
</dbReference>
<comment type="cofactor">
    <cofactor evidence="1 10">
        <name>FAD</name>
        <dbReference type="ChEBI" id="CHEBI:57692"/>
    </cofactor>
</comment>
<dbReference type="UniPathway" id="UPA00253">
    <property type="reaction ID" value="UER00328"/>
</dbReference>
<dbReference type="GO" id="GO:0071949">
    <property type="term" value="F:FAD binding"/>
    <property type="evidence" value="ECO:0007669"/>
    <property type="project" value="InterPro"/>
</dbReference>
<feature type="transmembrane region" description="Helical" evidence="11">
    <location>
        <begin position="442"/>
        <end position="464"/>
    </location>
</feature>
<dbReference type="OrthoDB" id="10053569at2759"/>
<dbReference type="GO" id="GO:0070189">
    <property type="term" value="P:kynurenine metabolic process"/>
    <property type="evidence" value="ECO:0007669"/>
    <property type="project" value="TreeGrafter"/>
</dbReference>
<keyword evidence="10 11" id="KW-0472">Membrane</keyword>
<keyword evidence="3 10" id="KW-0662">Pyridine nucleotide biosynthesis</keyword>
<comment type="subcellular location">
    <subcellularLocation>
        <location evidence="10">Mitochondrion outer membrane</location>
    </subcellularLocation>
</comment>
<proteinExistence type="inferred from homology"/>
<dbReference type="SUPFAM" id="SSF51905">
    <property type="entry name" value="FAD/NAD(P)-binding domain"/>
    <property type="match status" value="1"/>
</dbReference>
<name>A0A2T9YUQ7_9FUNG</name>
<comment type="pathway">
    <text evidence="10">Cofactor biosynthesis; NAD(+) biosynthesis; quinolinate from L-kynurenine: step 1/3.</text>
</comment>
<evidence type="ECO:0000313" key="14">
    <source>
        <dbReference type="Proteomes" id="UP000245383"/>
    </source>
</evidence>
<reference evidence="13 14" key="1">
    <citation type="journal article" date="2018" name="MBio">
        <title>Comparative Genomics Reveals the Core Gene Toolbox for the Fungus-Insect Symbiosis.</title>
        <authorList>
            <person name="Wang Y."/>
            <person name="Stata M."/>
            <person name="Wang W."/>
            <person name="Stajich J.E."/>
            <person name="White M.M."/>
            <person name="Moncalvo J.M."/>
        </authorList>
    </citation>
    <scope>NUCLEOTIDE SEQUENCE [LARGE SCALE GENOMIC DNA]</scope>
    <source>
        <strain evidence="13 14">SWE-8-4</strain>
    </source>
</reference>
<accession>A0A2T9YUQ7</accession>
<dbReference type="PANTHER" id="PTHR46028">
    <property type="entry name" value="KYNURENINE 3-MONOOXYGENASE"/>
    <property type="match status" value="1"/>
</dbReference>
<keyword evidence="11" id="KW-1133">Transmembrane helix</keyword>
<sequence>MPQNKVIIAGGGLVGSLAACYFAKRGWTVEVYEKRPDPREERNHGKRNLRSINLAISTRGLSAINRLDPEVEKKTLDIVLPMYGRMIHNLDGSLNSQQYSVTGQPINSIDRGRLNEILLDVCESYPNTKIYFEYDTESFDYAKKTVTVKNSKTNEISVASGDLIVGADGAHSTARKYLSFFARTSVEKKYIDHGYCEIEMKSHNADFAMKNDHLHIWPRNTFMLIALPNLDKSFTCTLFMPWSQFEAIETDEDLMAFFKTYFPDSIPLFGEELKKEYFTNPKGALFYVKSSPHHYKGNAVIVGDAAHCTVPFYAQGMNCGFEDIEVLDKLLVEQAAPLIDATDAVACKDVKTNMLTPEQIEAALINYSACRPNDSANMIDLAMHNYIEMRSNVNNLSYRIRHWLEGKLYLVFPKLVIPLYTMVSFTKIPYSKAKKQWIKQTNAIHSLVSFATKTAIFGALFFAFKRYAPTNTLKFPSISEILSIFKK</sequence>
<feature type="transmembrane region" description="Helical" evidence="11">
    <location>
        <begin position="408"/>
        <end position="430"/>
    </location>
</feature>
<dbReference type="PANTHER" id="PTHR46028:SF2">
    <property type="entry name" value="KYNURENINE 3-MONOOXYGENASE"/>
    <property type="match status" value="1"/>
</dbReference>
<keyword evidence="11" id="KW-0812">Transmembrane</keyword>
<evidence type="ECO:0000256" key="10">
    <source>
        <dbReference type="HAMAP-Rule" id="MF_03018"/>
    </source>
</evidence>
<keyword evidence="14" id="KW-1185">Reference proteome</keyword>
<keyword evidence="6 10" id="KW-0560">Oxidoreductase</keyword>
<evidence type="ECO:0000256" key="5">
    <source>
        <dbReference type="ARBA" id="ARBA00022857"/>
    </source>
</evidence>
<dbReference type="Pfam" id="PF01494">
    <property type="entry name" value="FAD_binding_3"/>
    <property type="match status" value="1"/>
</dbReference>
<evidence type="ECO:0000256" key="7">
    <source>
        <dbReference type="ARBA" id="ARBA00023033"/>
    </source>
</evidence>
<feature type="domain" description="FAD-binding" evidence="12">
    <location>
        <begin position="5"/>
        <end position="332"/>
    </location>
</feature>
<evidence type="ECO:0000256" key="11">
    <source>
        <dbReference type="SAM" id="Phobius"/>
    </source>
</evidence>
<dbReference type="EC" id="1.14.13.9" evidence="10"/>
<gene>
    <name evidence="10" type="primary">BNA4</name>
    <name evidence="13" type="ORF">BB561_001427</name>
</gene>
<dbReference type="GO" id="GO:0005741">
    <property type="term" value="C:mitochondrial outer membrane"/>
    <property type="evidence" value="ECO:0007669"/>
    <property type="project" value="UniProtKB-SubCell"/>
</dbReference>
<dbReference type="STRING" id="133385.A0A2T9YUQ7"/>
<comment type="catalytic activity">
    <reaction evidence="9 10">
        <text>L-kynurenine + NADPH + O2 + H(+) = 3-hydroxy-L-kynurenine + NADP(+) + H2O</text>
        <dbReference type="Rhea" id="RHEA:20545"/>
        <dbReference type="ChEBI" id="CHEBI:15377"/>
        <dbReference type="ChEBI" id="CHEBI:15378"/>
        <dbReference type="ChEBI" id="CHEBI:15379"/>
        <dbReference type="ChEBI" id="CHEBI:57783"/>
        <dbReference type="ChEBI" id="CHEBI:57959"/>
        <dbReference type="ChEBI" id="CHEBI:58125"/>
        <dbReference type="ChEBI" id="CHEBI:58349"/>
        <dbReference type="EC" id="1.14.13.9"/>
    </reaction>
</comment>
<dbReference type="Gene3D" id="3.50.50.60">
    <property type="entry name" value="FAD/NAD(P)-binding domain"/>
    <property type="match status" value="1"/>
</dbReference>
<evidence type="ECO:0000256" key="8">
    <source>
        <dbReference type="ARBA" id="ARBA00023128"/>
    </source>
</evidence>
<dbReference type="PRINTS" id="PR00420">
    <property type="entry name" value="RNGMNOXGNASE"/>
</dbReference>
<evidence type="ECO:0000256" key="3">
    <source>
        <dbReference type="ARBA" id="ARBA00022642"/>
    </source>
</evidence>
<evidence type="ECO:0000256" key="9">
    <source>
        <dbReference type="ARBA" id="ARBA00047818"/>
    </source>
</evidence>
<evidence type="ECO:0000256" key="6">
    <source>
        <dbReference type="ARBA" id="ARBA00023002"/>
    </source>
</evidence>
<evidence type="ECO:0000256" key="2">
    <source>
        <dbReference type="ARBA" id="ARBA00022630"/>
    </source>
</evidence>
<comment type="function">
    <text evidence="10">Catalyzes the hydroxylation of L-kynurenine (L-Kyn) to form 3-hydroxy-L-kynurenine (L-3OHKyn). Required for synthesis of quinolinic acid.</text>
</comment>
<keyword evidence="2 10" id="KW-0285">Flavoprotein</keyword>
<dbReference type="InterPro" id="IPR027545">
    <property type="entry name" value="Kynurenine_monooxygenase"/>
</dbReference>
<organism evidence="13 14">
    <name type="scientific">Smittium simulii</name>
    <dbReference type="NCBI Taxonomy" id="133385"/>
    <lineage>
        <taxon>Eukaryota</taxon>
        <taxon>Fungi</taxon>
        <taxon>Fungi incertae sedis</taxon>
        <taxon>Zoopagomycota</taxon>
        <taxon>Kickxellomycotina</taxon>
        <taxon>Harpellomycetes</taxon>
        <taxon>Harpellales</taxon>
        <taxon>Legeriomycetaceae</taxon>
        <taxon>Smittium</taxon>
    </lineage>
</organism>
<dbReference type="HAMAP" id="MF_01971">
    <property type="entry name" value="Kynurenine_monooxygenase"/>
    <property type="match status" value="1"/>
</dbReference>
<evidence type="ECO:0000256" key="1">
    <source>
        <dbReference type="ARBA" id="ARBA00001974"/>
    </source>
</evidence>
<keyword evidence="7 10" id="KW-0503">Monooxygenase</keyword>